<dbReference type="HOGENOM" id="CLU_1078294_0_0_1"/>
<dbReference type="GO" id="GO:0007059">
    <property type="term" value="P:chromosome segregation"/>
    <property type="evidence" value="ECO:0000318"/>
    <property type="project" value="GO_Central"/>
</dbReference>
<proteinExistence type="inferred from homology"/>
<organism evidence="11 12">
    <name type="scientific">Nematostella vectensis</name>
    <name type="common">Starlet sea anemone</name>
    <dbReference type="NCBI Taxonomy" id="45351"/>
    <lineage>
        <taxon>Eukaryota</taxon>
        <taxon>Metazoa</taxon>
        <taxon>Cnidaria</taxon>
        <taxon>Anthozoa</taxon>
        <taxon>Hexacorallia</taxon>
        <taxon>Actiniaria</taxon>
        <taxon>Edwardsiidae</taxon>
        <taxon>Nematostella</taxon>
    </lineage>
</organism>
<dbReference type="InterPro" id="IPR040034">
    <property type="entry name" value="CENP-H"/>
</dbReference>
<keyword evidence="12" id="KW-1185">Reference proteome</keyword>
<dbReference type="GO" id="GO:0043515">
    <property type="term" value="F:kinetochore binding"/>
    <property type="evidence" value="ECO:0000318"/>
    <property type="project" value="GO_Central"/>
</dbReference>
<accession>A7RSC2</accession>
<evidence type="ECO:0000256" key="9">
    <source>
        <dbReference type="SAM" id="MobiDB-lite"/>
    </source>
</evidence>
<evidence type="ECO:0000256" key="6">
    <source>
        <dbReference type="ARBA" id="ARBA00023328"/>
    </source>
</evidence>
<evidence type="ECO:0000259" key="10">
    <source>
        <dbReference type="Pfam" id="PF05837"/>
    </source>
</evidence>
<dbReference type="GO" id="GO:0051382">
    <property type="term" value="P:kinetochore assembly"/>
    <property type="evidence" value="ECO:0007669"/>
    <property type="project" value="InterPro"/>
</dbReference>
<keyword evidence="6" id="KW-0137">Centromere</keyword>
<dbReference type="eggNOG" id="ENOG502SCTA">
    <property type="taxonomic scope" value="Eukaryota"/>
</dbReference>
<keyword evidence="5" id="KW-0539">Nucleus</keyword>
<keyword evidence="3" id="KW-0158">Chromosome</keyword>
<dbReference type="InterPro" id="IPR008426">
    <property type="entry name" value="CENP-H_C"/>
</dbReference>
<dbReference type="GO" id="GO:0007052">
    <property type="term" value="P:mitotic spindle organization"/>
    <property type="evidence" value="ECO:0000318"/>
    <property type="project" value="GO_Central"/>
</dbReference>
<evidence type="ECO:0000256" key="3">
    <source>
        <dbReference type="ARBA" id="ARBA00022454"/>
    </source>
</evidence>
<keyword evidence="8" id="KW-0175">Coiled coil</keyword>
<dbReference type="Proteomes" id="UP000001593">
    <property type="component" value="Unassembled WGS sequence"/>
</dbReference>
<evidence type="ECO:0000313" key="12">
    <source>
        <dbReference type="Proteomes" id="UP000001593"/>
    </source>
</evidence>
<sequence>MAANSDEEVSSSEKMPFSVRSRAKEDFESEKEEEEQQKLDHDTQLTCLRLEQAESLDPGLISEESTIEKRISRLQDRLFEASAKSSYQKALFERLVNGDFLIKKLFPDTVSQSPTDHQLNQMREYGETVCKYNELCSEILRQHQAMLETQQELDQVKQQSLAMKKRNRELMAKLKDLQRRQSQGEHNSSEVEAIAKAKDGLNDSKRKLRVVGNIFQGLIVGSGINWAADDSLRQLMIELGEIVR</sequence>
<keyword evidence="4" id="KW-0995">Kinetochore</keyword>
<evidence type="ECO:0000256" key="4">
    <source>
        <dbReference type="ARBA" id="ARBA00022838"/>
    </source>
</evidence>
<dbReference type="EMBL" id="DS469534">
    <property type="protein sequence ID" value="EDO45608.1"/>
    <property type="molecule type" value="Genomic_DNA"/>
</dbReference>
<feature type="coiled-coil region" evidence="8">
    <location>
        <begin position="146"/>
        <end position="187"/>
    </location>
</feature>
<gene>
    <name evidence="11" type="ORF">NEMVEDRAFT_v1g240366</name>
</gene>
<dbReference type="Pfam" id="PF05837">
    <property type="entry name" value="CENP-H"/>
    <property type="match status" value="1"/>
</dbReference>
<comment type="similarity">
    <text evidence="7">Belongs to the CENP-H/MCM16 family.</text>
</comment>
<feature type="compositionally biased region" description="Acidic residues" evidence="9">
    <location>
        <begin position="1"/>
        <end position="10"/>
    </location>
</feature>
<evidence type="ECO:0000256" key="1">
    <source>
        <dbReference type="ARBA" id="ARBA00004123"/>
    </source>
</evidence>
<evidence type="ECO:0000256" key="5">
    <source>
        <dbReference type="ARBA" id="ARBA00023242"/>
    </source>
</evidence>
<protein>
    <recommendedName>
        <fullName evidence="10">Centromere protein H C-terminal domain-containing protein</fullName>
    </recommendedName>
</protein>
<evidence type="ECO:0000256" key="2">
    <source>
        <dbReference type="ARBA" id="ARBA00004629"/>
    </source>
</evidence>
<comment type="subcellular location">
    <subcellularLocation>
        <location evidence="2">Chromosome</location>
        <location evidence="2">Centromere</location>
        <location evidence="2">Kinetochore</location>
    </subcellularLocation>
    <subcellularLocation>
        <location evidence="1">Nucleus</location>
    </subcellularLocation>
</comment>
<evidence type="ECO:0000313" key="11">
    <source>
        <dbReference type="EMBL" id="EDO45608.1"/>
    </source>
</evidence>
<dbReference type="PhylomeDB" id="A7RSC2"/>
<name>A7RSC2_NEMVE</name>
<dbReference type="PANTHER" id="PTHR48122:SF1">
    <property type="entry name" value="CENTROMERE PROTEIN H"/>
    <property type="match status" value="1"/>
</dbReference>
<evidence type="ECO:0000256" key="8">
    <source>
        <dbReference type="SAM" id="Coils"/>
    </source>
</evidence>
<feature type="region of interest" description="Disordered" evidence="9">
    <location>
        <begin position="1"/>
        <end position="41"/>
    </location>
</feature>
<evidence type="ECO:0000256" key="7">
    <source>
        <dbReference type="ARBA" id="ARBA00025735"/>
    </source>
</evidence>
<feature type="domain" description="Centromere protein H C-terminal" evidence="10">
    <location>
        <begin position="39"/>
        <end position="239"/>
    </location>
</feature>
<dbReference type="GO" id="GO:0000776">
    <property type="term" value="C:kinetochore"/>
    <property type="evidence" value="ECO:0000318"/>
    <property type="project" value="GO_Central"/>
</dbReference>
<dbReference type="AlphaFoldDB" id="A7RSC2"/>
<dbReference type="InParanoid" id="A7RSC2"/>
<dbReference type="GO" id="GO:0005634">
    <property type="term" value="C:nucleus"/>
    <property type="evidence" value="ECO:0000318"/>
    <property type="project" value="GO_Central"/>
</dbReference>
<reference evidence="11 12" key="1">
    <citation type="journal article" date="2007" name="Science">
        <title>Sea anemone genome reveals ancestral eumetazoan gene repertoire and genomic organization.</title>
        <authorList>
            <person name="Putnam N.H."/>
            <person name="Srivastava M."/>
            <person name="Hellsten U."/>
            <person name="Dirks B."/>
            <person name="Chapman J."/>
            <person name="Salamov A."/>
            <person name="Terry A."/>
            <person name="Shapiro H."/>
            <person name="Lindquist E."/>
            <person name="Kapitonov V.V."/>
            <person name="Jurka J."/>
            <person name="Genikhovich G."/>
            <person name="Grigoriev I.V."/>
            <person name="Lucas S.M."/>
            <person name="Steele R.E."/>
            <person name="Finnerty J.R."/>
            <person name="Technau U."/>
            <person name="Martindale M.Q."/>
            <person name="Rokhsar D.S."/>
        </authorList>
    </citation>
    <scope>NUCLEOTIDE SEQUENCE [LARGE SCALE GENOMIC DNA]</scope>
    <source>
        <strain evidence="12">CH2 X CH6</strain>
    </source>
</reference>
<dbReference type="PANTHER" id="PTHR48122">
    <property type="entry name" value="CENTROMERE PROTEIN H"/>
    <property type="match status" value="1"/>
</dbReference>
<dbReference type="OMA" id="SWAKKLC"/>